<dbReference type="SMART" id="SM00091">
    <property type="entry name" value="PAS"/>
    <property type="match status" value="1"/>
</dbReference>
<name>A0A935KBD0_9RHOO</name>
<dbReference type="InterPro" id="IPR013767">
    <property type="entry name" value="PAS_fold"/>
</dbReference>
<evidence type="ECO:0000313" key="3">
    <source>
        <dbReference type="Proteomes" id="UP000739411"/>
    </source>
</evidence>
<proteinExistence type="predicted"/>
<dbReference type="NCBIfam" id="TIGR00229">
    <property type="entry name" value="sensory_box"/>
    <property type="match status" value="1"/>
</dbReference>
<protein>
    <submittedName>
        <fullName evidence="2">PAS domain-containing protein</fullName>
    </submittedName>
</protein>
<dbReference type="Pfam" id="PF00989">
    <property type="entry name" value="PAS"/>
    <property type="match status" value="1"/>
</dbReference>
<dbReference type="Gene3D" id="3.30.450.20">
    <property type="entry name" value="PAS domain"/>
    <property type="match status" value="1"/>
</dbReference>
<dbReference type="InterPro" id="IPR035965">
    <property type="entry name" value="PAS-like_dom_sf"/>
</dbReference>
<gene>
    <name evidence="2" type="ORF">IPJ38_15445</name>
</gene>
<organism evidence="2 3">
    <name type="scientific">Candidatus Dechloromonas phosphorivorans</name>
    <dbReference type="NCBI Taxonomy" id="2899244"/>
    <lineage>
        <taxon>Bacteria</taxon>
        <taxon>Pseudomonadati</taxon>
        <taxon>Pseudomonadota</taxon>
        <taxon>Betaproteobacteria</taxon>
        <taxon>Rhodocyclales</taxon>
        <taxon>Azonexaceae</taxon>
        <taxon>Dechloromonas</taxon>
    </lineage>
</organism>
<dbReference type="InterPro" id="IPR000014">
    <property type="entry name" value="PAS"/>
</dbReference>
<dbReference type="GO" id="GO:0006355">
    <property type="term" value="P:regulation of DNA-templated transcription"/>
    <property type="evidence" value="ECO:0007669"/>
    <property type="project" value="InterPro"/>
</dbReference>
<accession>A0A935KBD0</accession>
<dbReference type="Proteomes" id="UP000739411">
    <property type="component" value="Unassembled WGS sequence"/>
</dbReference>
<dbReference type="EMBL" id="JADJMS010000037">
    <property type="protein sequence ID" value="MBK7416280.1"/>
    <property type="molecule type" value="Genomic_DNA"/>
</dbReference>
<reference evidence="2 3" key="1">
    <citation type="submission" date="2020-10" db="EMBL/GenBank/DDBJ databases">
        <title>Connecting structure to function with the recovery of over 1000 high-quality activated sludge metagenome-assembled genomes encoding full-length rRNA genes using long-read sequencing.</title>
        <authorList>
            <person name="Singleton C.M."/>
            <person name="Petriglieri F."/>
            <person name="Kristensen J.M."/>
            <person name="Kirkegaard R.H."/>
            <person name="Michaelsen T.Y."/>
            <person name="Andersen M.H."/>
            <person name="Karst S.M."/>
            <person name="Dueholm M.S."/>
            <person name="Nielsen P.H."/>
            <person name="Albertsen M."/>
        </authorList>
    </citation>
    <scope>NUCLEOTIDE SEQUENCE [LARGE SCALE GENOMIC DNA]</scope>
    <source>
        <strain evidence="2">EsbW_18-Q3-R4-48_BATAC.463</strain>
    </source>
</reference>
<evidence type="ECO:0000259" key="1">
    <source>
        <dbReference type="SMART" id="SM00091"/>
    </source>
</evidence>
<sequence length="94" mass="11120">MRELNRDFVAFLENTSDFIYFKDKSSRFRFCSQTMAKITGHASWRDMIGKHDREVFPEETAKIYSEEEPTSSTTEFHCWAGWIRISMRPATRDG</sequence>
<dbReference type="CDD" id="cd00130">
    <property type="entry name" value="PAS"/>
    <property type="match status" value="1"/>
</dbReference>
<dbReference type="AlphaFoldDB" id="A0A935KBD0"/>
<evidence type="ECO:0000313" key="2">
    <source>
        <dbReference type="EMBL" id="MBK7416280.1"/>
    </source>
</evidence>
<feature type="domain" description="PAS" evidence="1">
    <location>
        <begin position="6"/>
        <end position="72"/>
    </location>
</feature>
<dbReference type="SUPFAM" id="SSF55785">
    <property type="entry name" value="PYP-like sensor domain (PAS domain)"/>
    <property type="match status" value="1"/>
</dbReference>
<comment type="caution">
    <text evidence="2">The sequence shown here is derived from an EMBL/GenBank/DDBJ whole genome shotgun (WGS) entry which is preliminary data.</text>
</comment>